<feature type="coiled-coil region" evidence="1">
    <location>
        <begin position="227"/>
        <end position="310"/>
    </location>
</feature>
<proteinExistence type="predicted"/>
<name>A0AAD5XA70_9FUNG</name>
<reference evidence="3" key="1">
    <citation type="submission" date="2020-05" db="EMBL/GenBank/DDBJ databases">
        <title>Phylogenomic resolution of chytrid fungi.</title>
        <authorList>
            <person name="Stajich J.E."/>
            <person name="Amses K."/>
            <person name="Simmons R."/>
            <person name="Seto K."/>
            <person name="Myers J."/>
            <person name="Bonds A."/>
            <person name="Quandt C.A."/>
            <person name="Barry K."/>
            <person name="Liu P."/>
            <person name="Grigoriev I."/>
            <person name="Longcore J.E."/>
            <person name="James T.Y."/>
        </authorList>
    </citation>
    <scope>NUCLEOTIDE SEQUENCE</scope>
    <source>
        <strain evidence="3">JEL0513</strain>
    </source>
</reference>
<evidence type="ECO:0000313" key="3">
    <source>
        <dbReference type="EMBL" id="KAJ3087361.1"/>
    </source>
</evidence>
<keyword evidence="1" id="KW-0175">Coiled coil</keyword>
<keyword evidence="4" id="KW-1185">Reference proteome</keyword>
<feature type="non-terminal residue" evidence="3">
    <location>
        <position position="1"/>
    </location>
</feature>
<gene>
    <name evidence="3" type="ORF">HK100_008386</name>
</gene>
<organism evidence="3 4">
    <name type="scientific">Physocladia obscura</name>
    <dbReference type="NCBI Taxonomy" id="109957"/>
    <lineage>
        <taxon>Eukaryota</taxon>
        <taxon>Fungi</taxon>
        <taxon>Fungi incertae sedis</taxon>
        <taxon>Chytridiomycota</taxon>
        <taxon>Chytridiomycota incertae sedis</taxon>
        <taxon>Chytridiomycetes</taxon>
        <taxon>Chytridiales</taxon>
        <taxon>Chytriomycetaceae</taxon>
        <taxon>Physocladia</taxon>
    </lineage>
</organism>
<evidence type="ECO:0000313" key="4">
    <source>
        <dbReference type="Proteomes" id="UP001211907"/>
    </source>
</evidence>
<dbReference type="EMBL" id="JADGJH010004073">
    <property type="protein sequence ID" value="KAJ3087361.1"/>
    <property type="molecule type" value="Genomic_DNA"/>
</dbReference>
<feature type="compositionally biased region" description="Polar residues" evidence="2">
    <location>
        <begin position="1"/>
        <end position="14"/>
    </location>
</feature>
<feature type="region of interest" description="Disordered" evidence="2">
    <location>
        <begin position="47"/>
        <end position="104"/>
    </location>
</feature>
<feature type="region of interest" description="Disordered" evidence="2">
    <location>
        <begin position="1"/>
        <end position="26"/>
    </location>
</feature>
<evidence type="ECO:0000256" key="1">
    <source>
        <dbReference type="SAM" id="Coils"/>
    </source>
</evidence>
<feature type="compositionally biased region" description="Polar residues" evidence="2">
    <location>
        <begin position="49"/>
        <end position="62"/>
    </location>
</feature>
<feature type="coiled-coil region" evidence="1">
    <location>
        <begin position="357"/>
        <end position="529"/>
    </location>
</feature>
<evidence type="ECO:0000256" key="2">
    <source>
        <dbReference type="SAM" id="MobiDB-lite"/>
    </source>
</evidence>
<accession>A0AAD5XA70</accession>
<dbReference type="Proteomes" id="UP001211907">
    <property type="component" value="Unassembled WGS sequence"/>
</dbReference>
<feature type="compositionally biased region" description="Basic and acidic residues" evidence="2">
    <location>
        <begin position="63"/>
        <end position="79"/>
    </location>
</feature>
<feature type="compositionally biased region" description="Low complexity" evidence="2">
    <location>
        <begin position="85"/>
        <end position="104"/>
    </location>
</feature>
<comment type="caution">
    <text evidence="3">The sequence shown here is derived from an EMBL/GenBank/DDBJ whole genome shotgun (WGS) entry which is preliminary data.</text>
</comment>
<dbReference type="AlphaFoldDB" id="A0AAD5XA70"/>
<protein>
    <submittedName>
        <fullName evidence="3">Uncharacterized protein</fullName>
    </submittedName>
</protein>
<sequence>MDGLKENQQQQPSDSPEDLQILRRDKKELGALMNEIQTELEQRVAELQDQLNAEKTQNLNQSQRDRDRESQNRDIDRSIRPKSATSLRLPSSLPVSSLRQSASSSSTSAFSAVIAASEINLEDSHSQHPQQITRQLSKIPNFGFSTASASSTKGNDQKESTEISRLKEALRTANKKIVNSESLLKQYGSERDLELDSRVTARDREITRMANILQQKEAEDRIRADEILELTDALNQANVVIKKLENETFNSSQNVIAKDVEGRELNDHINSLSQQLDLAAQEVASLEARLKESEREARETALHRDEIKRNAKTELLQAEEFVNSLNSIITKLEERTATQMETIKTFSETLAFTKSELDVAQTQSKQAKDVLKRSEHKRIALEREKETLEFEKQEAKSDAWTFQQEKEKLKELYDILKQESSSTDISNHKILHGTASQEAEELRQSLNATQVELEIALKQLEKTEKELNHAVNDKLAAESTANGISLTMQEKVAELLDKNDIISSLTLNLEELQALIAKMTVDVDRLRSDVSDRDMQLESIKDLTLKEKQELQLKFNTMQNDFEMALKQKTTELKTK</sequence>